<dbReference type="eggNOG" id="COG1520">
    <property type="taxonomic scope" value="Bacteria"/>
</dbReference>
<dbReference type="InterPro" id="IPR003410">
    <property type="entry name" value="HYR_dom"/>
</dbReference>
<dbReference type="OrthoDB" id="1121493at2"/>
<dbReference type="RefSeq" id="WP_009579345.1">
    <property type="nucleotide sequence ID" value="NZ_AMZN01000027.1"/>
</dbReference>
<dbReference type="Proteomes" id="UP000011135">
    <property type="component" value="Unassembled WGS sequence"/>
</dbReference>
<feature type="chain" id="PRO_5003993566" evidence="2">
    <location>
        <begin position="31"/>
        <end position="653"/>
    </location>
</feature>
<evidence type="ECO:0000256" key="1">
    <source>
        <dbReference type="ARBA" id="ARBA00022737"/>
    </source>
</evidence>
<feature type="domain" description="HYR" evidence="3">
    <location>
        <begin position="478"/>
        <end position="557"/>
    </location>
</feature>
<evidence type="ECO:0000313" key="5">
    <source>
        <dbReference type="Proteomes" id="UP000011135"/>
    </source>
</evidence>
<evidence type="ECO:0000313" key="4">
    <source>
        <dbReference type="EMBL" id="ELR72159.1"/>
    </source>
</evidence>
<dbReference type="STRING" id="1237149.C900_01901"/>
<sequence>MSFKTNLTANVGSKVHLAFLIMLMSYSVHGQSCDCPASDSCGPCSGGLSSLTLRYNGGGLIINVLALDGRGTVGISFLNDIITLESEAPEVPFNGDVTVTAIVLLHPGAIHDSAVIDISCTSPINVGDVYGNFSVVAGVSVEGIALCCTASAIETNPPQISNCPADIHIAANSITCDVMVNWEEPVAVDDCQLVDFTSTFNPGSSFPLGTTEVAYTATDKFGNTSTCSFFVVVNDETPPVFQTCHSSITAYTSGQSCTGAAFWTIPSAVDNCSAVQVAGNYSSGDTFPFGVTTVTYTANDEAGNTSICTFIVQVKDTLAPVFSGCLVSDIVVSAATSCEAVAFWTPPQVNDDCTFALTSNYNPGDIFPLGATSVAYTAIDASGNTAICSFDVVVVDSGPPEFLECPADIIVIANSTCLAEVHWNVPIVADACSGVVATTASHEPGNILPVGITQVSYTATDEVGNSGSCYFDVIVQNEQLPLISGCPADIDAKAGESGQVEISWKEPLAQVSCGTVTLESSHLPGELFPVGVTEVEYTAMDNAGQVSSCRFNVTVAYEELKFDVAPLITPDGDGKNDLWLLSNIEKFKDNKVIIVDRWGGEIYRATGYNNENIVWDGNNMNGVPVPTGTYFYFISVKFVSEKVEKKGFIELVR</sequence>
<feature type="domain" description="HYR" evidence="3">
    <location>
        <begin position="395"/>
        <end position="477"/>
    </location>
</feature>
<organism evidence="4 5">
    <name type="scientific">Fulvivirga imtechensis AK7</name>
    <dbReference type="NCBI Taxonomy" id="1237149"/>
    <lineage>
        <taxon>Bacteria</taxon>
        <taxon>Pseudomonadati</taxon>
        <taxon>Bacteroidota</taxon>
        <taxon>Cytophagia</taxon>
        <taxon>Cytophagales</taxon>
        <taxon>Fulvivirgaceae</taxon>
        <taxon>Fulvivirga</taxon>
    </lineage>
</organism>
<accession>L8JX04</accession>
<evidence type="ECO:0000259" key="3">
    <source>
        <dbReference type="PROSITE" id="PS50825"/>
    </source>
</evidence>
<dbReference type="Pfam" id="PF02494">
    <property type="entry name" value="HYR"/>
    <property type="match status" value="5"/>
</dbReference>
<reference evidence="4 5" key="1">
    <citation type="submission" date="2012-12" db="EMBL/GenBank/DDBJ databases">
        <title>Genome assembly of Fulvivirga imtechensis AK7.</title>
        <authorList>
            <person name="Nupur N."/>
            <person name="Khatri I."/>
            <person name="Kumar R."/>
            <person name="Subramanian S."/>
            <person name="Pinnaka A."/>
        </authorList>
    </citation>
    <scope>NUCLEOTIDE SEQUENCE [LARGE SCALE GENOMIC DNA]</scope>
    <source>
        <strain evidence="4 5">AK7</strain>
    </source>
</reference>
<keyword evidence="1" id="KW-0677">Repeat</keyword>
<feature type="domain" description="HYR" evidence="3">
    <location>
        <begin position="153"/>
        <end position="235"/>
    </location>
</feature>
<keyword evidence="2" id="KW-0732">Signal</keyword>
<gene>
    <name evidence="4" type="ORF">C900_01901</name>
</gene>
<protein>
    <submittedName>
        <fullName evidence="4">CHU large protein</fullName>
    </submittedName>
</protein>
<feature type="signal peptide" evidence="2">
    <location>
        <begin position="1"/>
        <end position="30"/>
    </location>
</feature>
<dbReference type="eggNOG" id="COG4886">
    <property type="taxonomic scope" value="Bacteria"/>
</dbReference>
<dbReference type="PANTHER" id="PTHR24273">
    <property type="entry name" value="FI04643P-RELATED"/>
    <property type="match status" value="1"/>
</dbReference>
<proteinExistence type="predicted"/>
<dbReference type="PANTHER" id="PTHR24273:SF32">
    <property type="entry name" value="HYALIN"/>
    <property type="match status" value="1"/>
</dbReference>
<feature type="domain" description="HYR" evidence="3">
    <location>
        <begin position="236"/>
        <end position="316"/>
    </location>
</feature>
<dbReference type="InterPro" id="IPR026341">
    <property type="entry name" value="T9SS_type_B"/>
</dbReference>
<comment type="caution">
    <text evidence="4">The sequence shown here is derived from an EMBL/GenBank/DDBJ whole genome shotgun (WGS) entry which is preliminary data.</text>
</comment>
<dbReference type="NCBIfam" id="TIGR04131">
    <property type="entry name" value="Bac_Flav_CTERM"/>
    <property type="match status" value="1"/>
</dbReference>
<dbReference type="PROSITE" id="PS50825">
    <property type="entry name" value="HYR"/>
    <property type="match status" value="5"/>
</dbReference>
<dbReference type="EMBL" id="AMZN01000027">
    <property type="protein sequence ID" value="ELR72159.1"/>
    <property type="molecule type" value="Genomic_DNA"/>
</dbReference>
<name>L8JX04_9BACT</name>
<dbReference type="AlphaFoldDB" id="L8JX04"/>
<dbReference type="Pfam" id="PF13585">
    <property type="entry name" value="CHU_C"/>
    <property type="match status" value="1"/>
</dbReference>
<keyword evidence="5" id="KW-1185">Reference proteome</keyword>
<feature type="domain" description="HYR" evidence="3">
    <location>
        <begin position="317"/>
        <end position="394"/>
    </location>
</feature>
<evidence type="ECO:0000256" key="2">
    <source>
        <dbReference type="SAM" id="SignalP"/>
    </source>
</evidence>
<dbReference type="Gene3D" id="2.60.40.4070">
    <property type="match status" value="1"/>
</dbReference>